<dbReference type="GO" id="GO:0005524">
    <property type="term" value="F:ATP binding"/>
    <property type="evidence" value="ECO:0007669"/>
    <property type="project" value="UniProtKB-UniRule"/>
</dbReference>
<dbReference type="EMBL" id="SMGD01000017">
    <property type="protein sequence ID" value="TCK46741.1"/>
    <property type="molecule type" value="Genomic_DNA"/>
</dbReference>
<organism evidence="7 8">
    <name type="scientific">Celerinatantimonas diazotrophica</name>
    <dbReference type="NCBI Taxonomy" id="412034"/>
    <lineage>
        <taxon>Bacteria</taxon>
        <taxon>Pseudomonadati</taxon>
        <taxon>Pseudomonadota</taxon>
        <taxon>Gammaproteobacteria</taxon>
        <taxon>Celerinatantimonadaceae</taxon>
        <taxon>Celerinatantimonas</taxon>
    </lineage>
</organism>
<dbReference type="InterPro" id="IPR027417">
    <property type="entry name" value="P-loop_NTPase"/>
</dbReference>
<dbReference type="PROSITE" id="PS51198">
    <property type="entry name" value="UVRD_HELICASE_ATP_BIND"/>
    <property type="match status" value="1"/>
</dbReference>
<evidence type="ECO:0000313" key="8">
    <source>
        <dbReference type="Proteomes" id="UP000295565"/>
    </source>
</evidence>
<feature type="domain" description="UvrD-like helicase ATP-binding" evidence="6">
    <location>
        <begin position="239"/>
        <end position="558"/>
    </location>
</feature>
<evidence type="ECO:0000256" key="3">
    <source>
        <dbReference type="ARBA" id="ARBA00022806"/>
    </source>
</evidence>
<name>A0A4V2PNE4_9GAMM</name>
<evidence type="ECO:0000256" key="2">
    <source>
        <dbReference type="ARBA" id="ARBA00022801"/>
    </source>
</evidence>
<feature type="binding site" evidence="5">
    <location>
        <begin position="260"/>
        <end position="267"/>
    </location>
    <ligand>
        <name>ATP</name>
        <dbReference type="ChEBI" id="CHEBI:30616"/>
    </ligand>
</feature>
<reference evidence="7 8" key="1">
    <citation type="submission" date="2019-03" db="EMBL/GenBank/DDBJ databases">
        <title>Genomic Encyclopedia of Type Strains, Phase IV (KMG-IV): sequencing the most valuable type-strain genomes for metagenomic binning, comparative biology and taxonomic classification.</title>
        <authorList>
            <person name="Goeker M."/>
        </authorList>
    </citation>
    <scope>NUCLEOTIDE SEQUENCE [LARGE SCALE GENOMIC DNA]</scope>
    <source>
        <strain evidence="7 8">DSM 18577</strain>
    </source>
</reference>
<evidence type="ECO:0000256" key="5">
    <source>
        <dbReference type="PROSITE-ProRule" id="PRU00560"/>
    </source>
</evidence>
<evidence type="ECO:0000256" key="1">
    <source>
        <dbReference type="ARBA" id="ARBA00022741"/>
    </source>
</evidence>
<evidence type="ECO:0000313" key="7">
    <source>
        <dbReference type="EMBL" id="TCK46741.1"/>
    </source>
</evidence>
<accession>A0A4V2PNE4</accession>
<proteinExistence type="predicted"/>
<keyword evidence="1 5" id="KW-0547">Nucleotide-binding</keyword>
<dbReference type="PANTHER" id="PTHR11070">
    <property type="entry name" value="UVRD / RECB / PCRA DNA HELICASE FAMILY MEMBER"/>
    <property type="match status" value="1"/>
</dbReference>
<evidence type="ECO:0000259" key="6">
    <source>
        <dbReference type="PROSITE" id="PS51198"/>
    </source>
</evidence>
<protein>
    <submittedName>
        <fullName evidence="7">UvrD-like helicase family protein</fullName>
    </submittedName>
</protein>
<keyword evidence="8" id="KW-1185">Reference proteome</keyword>
<keyword evidence="4 5" id="KW-0067">ATP-binding</keyword>
<evidence type="ECO:0000256" key="4">
    <source>
        <dbReference type="ARBA" id="ARBA00022840"/>
    </source>
</evidence>
<dbReference type="OrthoDB" id="5441773at2"/>
<sequence>MKCEFICLTYQAVSAIINSRTLQSADFDNSSIITNIANGELIKIDDSSVPVYSVNKNKGLFILHDKDTYESERNSVTLDFRTLSFDGLDDQMKITCIQKALRFCIKFWDNHTYSSSEMIPLDSTKGIIFPFPSKNGSSYKIVVELAPFKNKANKERKYKGKHICIYKFDQTSGSKRKDECELVNLKKALDGIFNVNTFKSSSDKGFNSKEVNDLGAVDLGEKELLNTTYLLGRNNPFELLSDKQLSFINSDWHYPARLHGPAGTGKTICLVLKALKVASEGDPKMKVLFIVPSTSIRNTVEYFLKVTSQSTEMFDSSSLSKIKVRTIQQVCMELLGNDISETELIDEDSYEAKQTQLLYIMELVENIKLNLKKHKRMISDELYTLFDSEDSLALSELLIHEFGVAIKGRCNGNKEFYIKNKDKYFCVPTIKENDRYFIFQIFESYQLKLDNLSQFDPDDIAISSMGRLETPLWKRRRATEAYDFILVDELHLLNFNELGIVHYLTKQSNIAPISFAVDATQAVGDIAWKNDSVLDYLNIEDHMKSEKKTDLTAVFRCSANITRLASIITSSGTALFTNFIDPLAHASGVQYDIEEFQPEYILYDESTLSIHQKAISIANDAQDELGCLKHKIVIIYFDRLLFEEAKEEFSQSNKTVSCLLERGDISVIEEAKNKNDFIIAMADYVGGLEFDAVILVGVDKGRLPREDRSISSTSRIFNNYTSHNKMYVAITRATKMVKILGDSRRGISPLLDSAANDGAITVVTR</sequence>
<dbReference type="InterPro" id="IPR014016">
    <property type="entry name" value="UvrD-like_ATP-bd"/>
</dbReference>
<dbReference type="SUPFAM" id="SSF52540">
    <property type="entry name" value="P-loop containing nucleoside triphosphate hydrolases"/>
    <property type="match status" value="1"/>
</dbReference>
<keyword evidence="3 5" id="KW-0347">Helicase</keyword>
<dbReference type="RefSeq" id="WP_131914069.1">
    <property type="nucleotide sequence ID" value="NZ_OU594967.1"/>
</dbReference>
<gene>
    <name evidence="7" type="ORF">EV690_3328</name>
</gene>
<dbReference type="GO" id="GO:0003677">
    <property type="term" value="F:DNA binding"/>
    <property type="evidence" value="ECO:0007669"/>
    <property type="project" value="InterPro"/>
</dbReference>
<keyword evidence="2 5" id="KW-0378">Hydrolase</keyword>
<dbReference type="Pfam" id="PF00580">
    <property type="entry name" value="UvrD-helicase"/>
    <property type="match status" value="1"/>
</dbReference>
<dbReference type="GO" id="GO:0043138">
    <property type="term" value="F:3'-5' DNA helicase activity"/>
    <property type="evidence" value="ECO:0007669"/>
    <property type="project" value="UniProtKB-EC"/>
</dbReference>
<dbReference type="Proteomes" id="UP000295565">
    <property type="component" value="Unassembled WGS sequence"/>
</dbReference>
<comment type="caution">
    <text evidence="7">The sequence shown here is derived from an EMBL/GenBank/DDBJ whole genome shotgun (WGS) entry which is preliminary data.</text>
</comment>
<dbReference type="AlphaFoldDB" id="A0A4V2PNE4"/>
<dbReference type="InterPro" id="IPR000212">
    <property type="entry name" value="DNA_helicase_UvrD/REP"/>
</dbReference>
<dbReference type="GO" id="GO:0016887">
    <property type="term" value="F:ATP hydrolysis activity"/>
    <property type="evidence" value="ECO:0007669"/>
    <property type="project" value="RHEA"/>
</dbReference>
<dbReference type="Gene3D" id="3.40.50.300">
    <property type="entry name" value="P-loop containing nucleotide triphosphate hydrolases"/>
    <property type="match status" value="2"/>
</dbReference>